<evidence type="ECO:0008006" key="3">
    <source>
        <dbReference type="Google" id="ProtNLM"/>
    </source>
</evidence>
<name>A0ABT1HLA1_9NOCA</name>
<dbReference type="EMBL" id="JAMTCJ010000004">
    <property type="protein sequence ID" value="MCP2178679.1"/>
    <property type="molecule type" value="Genomic_DNA"/>
</dbReference>
<proteinExistence type="predicted"/>
<reference evidence="1 2" key="1">
    <citation type="submission" date="2022-06" db="EMBL/GenBank/DDBJ databases">
        <title>Genomic Encyclopedia of Archaeal and Bacterial Type Strains, Phase II (KMG-II): from individual species to whole genera.</title>
        <authorList>
            <person name="Goeker M."/>
        </authorList>
    </citation>
    <scope>NUCLEOTIDE SEQUENCE [LARGE SCALE GENOMIC DNA]</scope>
    <source>
        <strain evidence="1 2">DSM 44693</strain>
    </source>
</reference>
<comment type="caution">
    <text evidence="1">The sequence shown here is derived from an EMBL/GenBank/DDBJ whole genome shotgun (WGS) entry which is preliminary data.</text>
</comment>
<organism evidence="1 2">
    <name type="scientific">Williamsia maris</name>
    <dbReference type="NCBI Taxonomy" id="72806"/>
    <lineage>
        <taxon>Bacteria</taxon>
        <taxon>Bacillati</taxon>
        <taxon>Actinomycetota</taxon>
        <taxon>Actinomycetes</taxon>
        <taxon>Mycobacteriales</taxon>
        <taxon>Nocardiaceae</taxon>
        <taxon>Williamsia</taxon>
    </lineage>
</organism>
<dbReference type="Proteomes" id="UP001206895">
    <property type="component" value="Unassembled WGS sequence"/>
</dbReference>
<sequence length="93" mass="9915">MTHPTKRDVVNSAMDLASDVTEGRLDPDELAAEFAAEARDLFGGVLGPGDPLWELQLDVTREVLGVGGIGADELSEWLAVARRRAEAVDNPAT</sequence>
<protein>
    <recommendedName>
        <fullName evidence="3">Flagellar hook-length control protein</fullName>
    </recommendedName>
</protein>
<accession>A0ABT1HLA1</accession>
<evidence type="ECO:0000313" key="1">
    <source>
        <dbReference type="EMBL" id="MCP2178679.1"/>
    </source>
</evidence>
<gene>
    <name evidence="1" type="ORF">LX13_004520</name>
</gene>
<evidence type="ECO:0000313" key="2">
    <source>
        <dbReference type="Proteomes" id="UP001206895"/>
    </source>
</evidence>
<dbReference type="RefSeq" id="WP_253663545.1">
    <property type="nucleotide sequence ID" value="NZ_BAAAJQ010000002.1"/>
</dbReference>
<keyword evidence="2" id="KW-1185">Reference proteome</keyword>